<dbReference type="Gramene" id="TVU19198">
    <property type="protein sequence ID" value="TVU19198"/>
    <property type="gene ID" value="EJB05_35335"/>
</dbReference>
<dbReference type="InterPro" id="IPR036047">
    <property type="entry name" value="F-box-like_dom_sf"/>
</dbReference>
<organism evidence="2 3">
    <name type="scientific">Eragrostis curvula</name>
    <name type="common">weeping love grass</name>
    <dbReference type="NCBI Taxonomy" id="38414"/>
    <lineage>
        <taxon>Eukaryota</taxon>
        <taxon>Viridiplantae</taxon>
        <taxon>Streptophyta</taxon>
        <taxon>Embryophyta</taxon>
        <taxon>Tracheophyta</taxon>
        <taxon>Spermatophyta</taxon>
        <taxon>Magnoliopsida</taxon>
        <taxon>Liliopsida</taxon>
        <taxon>Poales</taxon>
        <taxon>Poaceae</taxon>
        <taxon>PACMAD clade</taxon>
        <taxon>Chloridoideae</taxon>
        <taxon>Eragrostideae</taxon>
        <taxon>Eragrostidinae</taxon>
        <taxon>Eragrostis</taxon>
    </lineage>
</organism>
<dbReference type="Proteomes" id="UP000324897">
    <property type="component" value="Chromosome 7"/>
</dbReference>
<dbReference type="OrthoDB" id="101791at2759"/>
<reference evidence="2 3" key="1">
    <citation type="journal article" date="2019" name="Sci. Rep.">
        <title>A high-quality genome of Eragrostis curvula grass provides insights into Poaceae evolution and supports new strategies to enhance forage quality.</title>
        <authorList>
            <person name="Carballo J."/>
            <person name="Santos B.A.C.M."/>
            <person name="Zappacosta D."/>
            <person name="Garbus I."/>
            <person name="Selva J.P."/>
            <person name="Gallo C.A."/>
            <person name="Diaz A."/>
            <person name="Albertini E."/>
            <person name="Caccamo M."/>
            <person name="Echenique V."/>
        </authorList>
    </citation>
    <scope>NUCLEOTIDE SEQUENCE [LARGE SCALE GENOMIC DNA]</scope>
    <source>
        <strain evidence="3">cv. Victoria</strain>
        <tissue evidence="2">Leaf</tissue>
    </source>
</reference>
<dbReference type="EMBL" id="RWGY01000029">
    <property type="protein sequence ID" value="TVU19198.1"/>
    <property type="molecule type" value="Genomic_DNA"/>
</dbReference>
<keyword evidence="3" id="KW-1185">Reference proteome</keyword>
<evidence type="ECO:0008006" key="4">
    <source>
        <dbReference type="Google" id="ProtNLM"/>
    </source>
</evidence>
<protein>
    <recommendedName>
        <fullName evidence="4">F-box domain-containing protein</fullName>
    </recommendedName>
</protein>
<sequence length="347" mass="39179">MPTKHPLGEAIDAGRWDAEAPLGRVVIVAHAAFLHAGFVSCGKPGPHRLPREVGLTASTLSLRYTIPELITRSRNAADAAVLRLCAHGNFLILYAYLTGDGSRPSTVWACVDALLVAPVLAGDMDATAHALANHALGVRLWAALAGGMCRRLFDDIHRNNGILLPPLFMLLPADLKAAILNRVADVDLAMVECTCTELRDLIAGRELWKTKYMAERRLLLRFEKLEVDGLSYGWSWKEMYRYLRARQSWPWRRPVSRHRLRPLDDVLSTWYVFTGSYALYFARSDLDRCKRQDPTENLIRRVRERRSNVPVSDGRRKPPVGDGDAGKRQCRNGVIHSPSARYKWRHR</sequence>
<dbReference type="SUPFAM" id="SSF81383">
    <property type="entry name" value="F-box domain"/>
    <property type="match status" value="1"/>
</dbReference>
<feature type="region of interest" description="Disordered" evidence="1">
    <location>
        <begin position="306"/>
        <end position="331"/>
    </location>
</feature>
<comment type="caution">
    <text evidence="2">The sequence shown here is derived from an EMBL/GenBank/DDBJ whole genome shotgun (WGS) entry which is preliminary data.</text>
</comment>
<evidence type="ECO:0000313" key="3">
    <source>
        <dbReference type="Proteomes" id="UP000324897"/>
    </source>
</evidence>
<accession>A0A5J9U7E9</accession>
<dbReference type="Gene3D" id="1.20.1280.50">
    <property type="match status" value="1"/>
</dbReference>
<dbReference type="PANTHER" id="PTHR34791">
    <property type="entry name" value="OS02G0272100 PROTEIN"/>
    <property type="match status" value="1"/>
</dbReference>
<dbReference type="PANTHER" id="PTHR34791:SF8">
    <property type="entry name" value="F-BOX DOMAIN CONTAINING PROTEIN, EXPRESSED"/>
    <property type="match status" value="1"/>
</dbReference>
<evidence type="ECO:0000256" key="1">
    <source>
        <dbReference type="SAM" id="MobiDB-lite"/>
    </source>
</evidence>
<name>A0A5J9U7E9_9POAL</name>
<evidence type="ECO:0000313" key="2">
    <source>
        <dbReference type="EMBL" id="TVU19198.1"/>
    </source>
</evidence>
<dbReference type="AlphaFoldDB" id="A0A5J9U7E9"/>
<gene>
    <name evidence="2" type="ORF">EJB05_35335</name>
</gene>
<dbReference type="Gene3D" id="3.40.1000.30">
    <property type="match status" value="1"/>
</dbReference>
<proteinExistence type="predicted"/>
<feature type="non-terminal residue" evidence="2">
    <location>
        <position position="1"/>
    </location>
</feature>